<keyword evidence="7 10" id="KW-0539">Nucleus</keyword>
<dbReference type="GO" id="GO:0000398">
    <property type="term" value="P:mRNA splicing, via spliceosome"/>
    <property type="evidence" value="ECO:0007669"/>
    <property type="project" value="InterPro"/>
</dbReference>
<dbReference type="PROSITE" id="PS52002">
    <property type="entry name" value="SM"/>
    <property type="match status" value="1"/>
</dbReference>
<dbReference type="RefSeq" id="XP_001713425.1">
    <property type="nucleotide sequence ID" value="XM_001713373.1"/>
</dbReference>
<proteinExistence type="inferred from homology"/>
<comment type="subcellular location">
    <subcellularLocation>
        <location evidence="1 10">Nucleus</location>
    </subcellularLocation>
</comment>
<evidence type="ECO:0000256" key="10">
    <source>
        <dbReference type="PIRNR" id="PIRNR006609"/>
    </source>
</evidence>
<dbReference type="InterPro" id="IPR047575">
    <property type="entry name" value="Sm"/>
</dbReference>
<dbReference type="SUPFAM" id="SSF50182">
    <property type="entry name" value="Sm-like ribonucleoproteins"/>
    <property type="match status" value="1"/>
</dbReference>
<dbReference type="Gene3D" id="2.30.30.100">
    <property type="match status" value="1"/>
</dbReference>
<evidence type="ECO:0000256" key="1">
    <source>
        <dbReference type="ARBA" id="ARBA00004123"/>
    </source>
</evidence>
<evidence type="ECO:0000313" key="13">
    <source>
        <dbReference type="Proteomes" id="UP000242167"/>
    </source>
</evidence>
<keyword evidence="12" id="KW-0542">Nucleomorph</keyword>
<reference evidence="12 13" key="1">
    <citation type="journal article" date="2001" name="Nature">
        <title>The highly reduced genome of an enslaved algal nucleus.</title>
        <authorList>
            <person name="Douglas S."/>
            <person name="Zauner S."/>
            <person name="Fraunholz M."/>
            <person name="Beaton M."/>
            <person name="Penny S."/>
            <person name="Deng L."/>
            <person name="Wu X."/>
            <person name="Reith M."/>
            <person name="Cavalier-Smith T."/>
            <person name="Maier U."/>
        </authorList>
    </citation>
    <scope>NUCLEOTIDE SEQUENCE [LARGE SCALE GENOMIC DNA]</scope>
</reference>
<evidence type="ECO:0000256" key="9">
    <source>
        <dbReference type="ARBA" id="ARBA00030144"/>
    </source>
</evidence>
<evidence type="ECO:0000256" key="4">
    <source>
        <dbReference type="ARBA" id="ARBA00022728"/>
    </source>
</evidence>
<dbReference type="PANTHER" id="PTHR11021:SF0">
    <property type="entry name" value="SMALL NUCLEAR RIBONUCLEOPROTEIN F"/>
    <property type="match status" value="1"/>
</dbReference>
<dbReference type="InterPro" id="IPR010920">
    <property type="entry name" value="LSM_dom_sf"/>
</dbReference>
<dbReference type="GO" id="GO:0071013">
    <property type="term" value="C:catalytic step 2 spliceosome"/>
    <property type="evidence" value="ECO:0007669"/>
    <property type="project" value="TreeGrafter"/>
</dbReference>
<dbReference type="AlphaFoldDB" id="Q98S49"/>
<evidence type="ECO:0000256" key="2">
    <source>
        <dbReference type="ARBA" id="ARBA00007927"/>
    </source>
</evidence>
<keyword evidence="4 10" id="KW-0747">Spliceosome</keyword>
<evidence type="ECO:0000256" key="3">
    <source>
        <dbReference type="ARBA" id="ARBA00022664"/>
    </source>
</evidence>
<comment type="similarity">
    <text evidence="2 10">Belongs to the snRNP Sm proteins family. SmF/LSm6 subfamily.</text>
</comment>
<dbReference type="GO" id="GO:0005685">
    <property type="term" value="C:U1 snRNP"/>
    <property type="evidence" value="ECO:0007669"/>
    <property type="project" value="TreeGrafter"/>
</dbReference>
<gene>
    <name evidence="12" type="primary">snrpF</name>
</gene>
<keyword evidence="3 10" id="KW-0507">mRNA processing</keyword>
<evidence type="ECO:0000259" key="11">
    <source>
        <dbReference type="PROSITE" id="PS52002"/>
    </source>
</evidence>
<dbReference type="Pfam" id="PF01423">
    <property type="entry name" value="LSM"/>
    <property type="match status" value="1"/>
</dbReference>
<organism evidence="12 13">
    <name type="scientific">Guillardia theta</name>
    <name type="common">Cryptophyte</name>
    <name type="synonym">Cryptomonas phi</name>
    <dbReference type="NCBI Taxonomy" id="55529"/>
    <lineage>
        <taxon>Eukaryota</taxon>
        <taxon>Cryptophyceae</taxon>
        <taxon>Pyrenomonadales</taxon>
        <taxon>Geminigeraceae</taxon>
        <taxon>Guillardia</taxon>
    </lineage>
</organism>
<dbReference type="InterPro" id="IPR001163">
    <property type="entry name" value="Sm_dom_euk/arc"/>
</dbReference>
<dbReference type="PANTHER" id="PTHR11021">
    <property type="entry name" value="SMALL NUCLEAR RIBONUCLEOPROTEIN F SNRNP-F"/>
    <property type="match status" value="1"/>
</dbReference>
<evidence type="ECO:0000313" key="12">
    <source>
        <dbReference type="EMBL" id="AAK39734.1"/>
    </source>
</evidence>
<dbReference type="InterPro" id="IPR016487">
    <property type="entry name" value="Lsm6/sSmF"/>
</dbReference>
<dbReference type="CDD" id="cd01722">
    <property type="entry name" value="Sm_F"/>
    <property type="match status" value="1"/>
</dbReference>
<dbReference type="PIRSF" id="PIRSF006609">
    <property type="entry name" value="snRNP_SmF"/>
    <property type="match status" value="1"/>
</dbReference>
<feature type="domain" description="Sm" evidence="11">
    <location>
        <begin position="2"/>
        <end position="73"/>
    </location>
</feature>
<dbReference type="Proteomes" id="UP000242167">
    <property type="component" value="Nucleomorph 3"/>
</dbReference>
<accession>Q98S49</accession>
<evidence type="ECO:0000256" key="7">
    <source>
        <dbReference type="ARBA" id="ARBA00023242"/>
    </source>
</evidence>
<dbReference type="GO" id="GO:0003723">
    <property type="term" value="F:RNA binding"/>
    <property type="evidence" value="ECO:0007669"/>
    <property type="project" value="UniProtKB-UniRule"/>
</dbReference>
<keyword evidence="8 10" id="KW-0687">Ribonucleoprotein</keyword>
<name>Q98S49_GUITH</name>
<evidence type="ECO:0000256" key="5">
    <source>
        <dbReference type="ARBA" id="ARBA00022884"/>
    </source>
</evidence>
<protein>
    <recommendedName>
        <fullName evidence="9">Sm protein F</fullName>
    </recommendedName>
</protein>
<dbReference type="PIR" id="C90130">
    <property type="entry name" value="C90130"/>
</dbReference>
<dbReference type="EMBL" id="AF083031">
    <property type="protein sequence ID" value="AAK39734.1"/>
    <property type="molecule type" value="Genomic_DNA"/>
</dbReference>
<evidence type="ECO:0000256" key="8">
    <source>
        <dbReference type="ARBA" id="ARBA00023274"/>
    </source>
</evidence>
<keyword evidence="5 10" id="KW-0694">RNA-binding</keyword>
<sequence length="73" mass="8323">MNPKNILNNNYNKNVFVKLKWGSSYTGIFIGSDNYMNIILDSCSEVITEQNLGFLGLVLIRCNNILFISFNNN</sequence>
<dbReference type="SMART" id="SM00651">
    <property type="entry name" value="Sm"/>
    <property type="match status" value="1"/>
</dbReference>
<dbReference type="InterPro" id="IPR034100">
    <property type="entry name" value="Sm_F"/>
</dbReference>
<geneLocation type="nucleomorph" evidence="12"/>
<keyword evidence="6 10" id="KW-0508">mRNA splicing</keyword>
<dbReference type="GeneID" id="857207"/>
<dbReference type="GO" id="GO:0034715">
    <property type="term" value="C:pICln-Sm protein complex"/>
    <property type="evidence" value="ECO:0007669"/>
    <property type="project" value="TreeGrafter"/>
</dbReference>
<evidence type="ECO:0000256" key="6">
    <source>
        <dbReference type="ARBA" id="ARBA00023187"/>
    </source>
</evidence>